<dbReference type="InterPro" id="IPR017895">
    <property type="entry name" value="HTH_IS408/IS1162_type"/>
</dbReference>
<dbReference type="GO" id="GO:0003676">
    <property type="term" value="F:nucleic acid binding"/>
    <property type="evidence" value="ECO:0007669"/>
    <property type="project" value="InterPro"/>
</dbReference>
<dbReference type="PANTHER" id="PTHR35004:SF8">
    <property type="entry name" value="TRANSPOSASE RV3428C-RELATED"/>
    <property type="match status" value="1"/>
</dbReference>
<dbReference type="GO" id="GO:0015074">
    <property type="term" value="P:DNA integration"/>
    <property type="evidence" value="ECO:0007669"/>
    <property type="project" value="InterPro"/>
</dbReference>
<feature type="domain" description="HTH IS408-type" evidence="3">
    <location>
        <begin position="4"/>
        <end position="83"/>
    </location>
</feature>
<keyword evidence="6" id="KW-1185">Reference proteome</keyword>
<feature type="compositionally biased region" description="Polar residues" evidence="2">
    <location>
        <begin position="492"/>
        <end position="504"/>
    </location>
</feature>
<sequence>MTKYREILRLTALGLSLRDIEKSLKVSRKTVVKVQKRADELSLSWTLDESLTDAELEQRMFPKDLSPKSTKRMPDFDYIRKELLKNGVNKKLLWTEYLEECSQNGDEALMYSQFCYYIQQNEQKRRATMHIPRKAGQQIEVDWAGDPAKIIDPDTGEITEAWIFVGVMTYSQYAFVEAFINEQQKAWITAHVHMYEFFGGVTPILVPDNAPTATNRKQSDKYEPVLIKSYEELAQHYNTAIIPARVCTPKDKPIAEGNVGHVSTWITAALRNEQFFSLAELNQEIRKKLKKYNEASFQKKEGSRQKLFLEDEKPLLMPLPATRFELAEHRTATVQFNYHIAVDKMYYSVPYQYIKDKVDVRVTDTTIEIFKDFRRIASHKRLYGRPGQYSTVLEHMPPDHQKYLEWNGDRFRKWAETIGINTYKVVNSILTSGRVEQQSYRACMGLLKLAERKSSQQLESACAKALQYSNSPSYKSIKNILAADHGAKSEPPQKQTNESSQSGITRGARYYGGKRS</sequence>
<dbReference type="PROSITE" id="PS50532">
    <property type="entry name" value="HTH_IS408"/>
    <property type="match status" value="1"/>
</dbReference>
<dbReference type="NCBIfam" id="NF033546">
    <property type="entry name" value="transpos_IS21"/>
    <property type="match status" value="1"/>
</dbReference>
<dbReference type="Proteomes" id="UP001197875">
    <property type="component" value="Unassembled WGS sequence"/>
</dbReference>
<evidence type="ECO:0000313" key="6">
    <source>
        <dbReference type="Proteomes" id="UP001197875"/>
    </source>
</evidence>
<dbReference type="EMBL" id="JAJEPR010000036">
    <property type="protein sequence ID" value="MCC2191042.1"/>
    <property type="molecule type" value="Genomic_DNA"/>
</dbReference>
<dbReference type="InterPro" id="IPR036397">
    <property type="entry name" value="RNaseH_sf"/>
</dbReference>
<accession>A0AAE3DVB2</accession>
<evidence type="ECO:0000313" key="5">
    <source>
        <dbReference type="EMBL" id="MCC2191042.1"/>
    </source>
</evidence>
<dbReference type="PROSITE" id="PS50994">
    <property type="entry name" value="INTEGRASE"/>
    <property type="match status" value="1"/>
</dbReference>
<evidence type="ECO:0000256" key="2">
    <source>
        <dbReference type="SAM" id="MobiDB-lite"/>
    </source>
</evidence>
<dbReference type="AlphaFoldDB" id="A0AAE3DVB2"/>
<evidence type="ECO:0000256" key="1">
    <source>
        <dbReference type="ARBA" id="ARBA00009277"/>
    </source>
</evidence>
<feature type="region of interest" description="Disordered" evidence="2">
    <location>
        <begin position="479"/>
        <end position="516"/>
    </location>
</feature>
<organism evidence="5 6">
    <name type="scientific">Fusicatenibacter faecihominis</name>
    <dbReference type="NCBI Taxonomy" id="2881276"/>
    <lineage>
        <taxon>Bacteria</taxon>
        <taxon>Bacillati</taxon>
        <taxon>Bacillota</taxon>
        <taxon>Clostridia</taxon>
        <taxon>Lachnospirales</taxon>
        <taxon>Lachnospiraceae</taxon>
        <taxon>Fusicatenibacter</taxon>
    </lineage>
</organism>
<gene>
    <name evidence="5" type="primary">istA</name>
    <name evidence="5" type="ORF">LKD71_14780</name>
</gene>
<evidence type="ECO:0000259" key="4">
    <source>
        <dbReference type="PROSITE" id="PS50994"/>
    </source>
</evidence>
<dbReference type="Pfam" id="PF22483">
    <property type="entry name" value="Mu-transpos_C_2"/>
    <property type="match status" value="1"/>
</dbReference>
<comment type="similarity">
    <text evidence="1">Belongs to the transposase IS21/IS408/IS1162 family.</text>
</comment>
<evidence type="ECO:0000259" key="3">
    <source>
        <dbReference type="PROSITE" id="PS50532"/>
    </source>
</evidence>
<name>A0AAE3DVB2_9FIRM</name>
<dbReference type="SUPFAM" id="SSF53098">
    <property type="entry name" value="Ribonuclease H-like"/>
    <property type="match status" value="1"/>
</dbReference>
<dbReference type="InterPro" id="IPR001584">
    <property type="entry name" value="Integrase_cat-core"/>
</dbReference>
<dbReference type="RefSeq" id="WP_227616036.1">
    <property type="nucleotide sequence ID" value="NZ_JAJEPR010000036.1"/>
</dbReference>
<comment type="caution">
    <text evidence="5">The sequence shown here is derived from an EMBL/GenBank/DDBJ whole genome shotgun (WGS) entry which is preliminary data.</text>
</comment>
<dbReference type="PANTHER" id="PTHR35004">
    <property type="entry name" value="TRANSPOSASE RV3428C-RELATED"/>
    <property type="match status" value="1"/>
</dbReference>
<dbReference type="Gene3D" id="3.30.420.10">
    <property type="entry name" value="Ribonuclease H-like superfamily/Ribonuclease H"/>
    <property type="match status" value="1"/>
</dbReference>
<dbReference type="InterPro" id="IPR012337">
    <property type="entry name" value="RNaseH-like_sf"/>
</dbReference>
<dbReference type="InterPro" id="IPR054353">
    <property type="entry name" value="IstA-like_C"/>
</dbReference>
<protein>
    <submittedName>
        <fullName evidence="5">IS21 family transposase</fullName>
    </submittedName>
</protein>
<feature type="domain" description="Integrase catalytic" evidence="4">
    <location>
        <begin position="128"/>
        <end position="313"/>
    </location>
</feature>
<reference evidence="5 6" key="1">
    <citation type="submission" date="2021-10" db="EMBL/GenBank/DDBJ databases">
        <title>Anaerobic single-cell dispensing facilitates the cultivation of human gut bacteria.</title>
        <authorList>
            <person name="Afrizal A."/>
        </authorList>
    </citation>
    <scope>NUCLEOTIDE SEQUENCE [LARGE SCALE GENOMIC DNA]</scope>
    <source>
        <strain evidence="5 6">CLA-AA-H277</strain>
    </source>
</reference>
<proteinExistence type="inferred from homology"/>